<dbReference type="Proteomes" id="UP000823775">
    <property type="component" value="Unassembled WGS sequence"/>
</dbReference>
<name>A0ABS8WVK3_DATST</name>
<feature type="non-terminal residue" evidence="1">
    <location>
        <position position="82"/>
    </location>
</feature>
<protein>
    <submittedName>
        <fullName evidence="1">Uncharacterized protein</fullName>
    </submittedName>
</protein>
<evidence type="ECO:0000313" key="1">
    <source>
        <dbReference type="EMBL" id="MCE3216994.1"/>
    </source>
</evidence>
<keyword evidence="2" id="KW-1185">Reference proteome</keyword>
<sequence>MQWIELNFDDGYSRLKYGMLNGLRSDCVTELVLACLPLCHIAGHSAADAYIVMVYDNIVSQSRLAVMASVCHDPSLHPGCDA</sequence>
<reference evidence="1 2" key="1">
    <citation type="journal article" date="2021" name="BMC Genomics">
        <title>Datura genome reveals duplications of psychoactive alkaloid biosynthetic genes and high mutation rate following tissue culture.</title>
        <authorList>
            <person name="Rajewski A."/>
            <person name="Carter-House D."/>
            <person name="Stajich J."/>
            <person name="Litt A."/>
        </authorList>
    </citation>
    <scope>NUCLEOTIDE SEQUENCE [LARGE SCALE GENOMIC DNA]</scope>
    <source>
        <strain evidence="1">AR-01</strain>
    </source>
</reference>
<evidence type="ECO:0000313" key="2">
    <source>
        <dbReference type="Proteomes" id="UP000823775"/>
    </source>
</evidence>
<gene>
    <name evidence="1" type="ORF">HAX54_009890</name>
</gene>
<comment type="caution">
    <text evidence="1">The sequence shown here is derived from an EMBL/GenBank/DDBJ whole genome shotgun (WGS) entry which is preliminary data.</text>
</comment>
<proteinExistence type="predicted"/>
<dbReference type="EMBL" id="JACEIK010015395">
    <property type="protein sequence ID" value="MCE3216994.1"/>
    <property type="molecule type" value="Genomic_DNA"/>
</dbReference>
<organism evidence="1 2">
    <name type="scientific">Datura stramonium</name>
    <name type="common">Jimsonweed</name>
    <name type="synonym">Common thornapple</name>
    <dbReference type="NCBI Taxonomy" id="4076"/>
    <lineage>
        <taxon>Eukaryota</taxon>
        <taxon>Viridiplantae</taxon>
        <taxon>Streptophyta</taxon>
        <taxon>Embryophyta</taxon>
        <taxon>Tracheophyta</taxon>
        <taxon>Spermatophyta</taxon>
        <taxon>Magnoliopsida</taxon>
        <taxon>eudicotyledons</taxon>
        <taxon>Gunneridae</taxon>
        <taxon>Pentapetalae</taxon>
        <taxon>asterids</taxon>
        <taxon>lamiids</taxon>
        <taxon>Solanales</taxon>
        <taxon>Solanaceae</taxon>
        <taxon>Solanoideae</taxon>
        <taxon>Datureae</taxon>
        <taxon>Datura</taxon>
    </lineage>
</organism>
<accession>A0ABS8WVK3</accession>